<dbReference type="GeneID" id="77257421"/>
<reference evidence="3 4" key="1">
    <citation type="submission" date="2017-04" db="EMBL/GenBank/DDBJ databases">
        <title>Genome Sequence of Marinobacter salarius strain SMR5 Isolated from a culture of the Diatom Skeletonema marinoi.</title>
        <authorList>
            <person name="Topel M."/>
            <person name="Pinder M.I.M."/>
            <person name="Johansson O.N."/>
            <person name="Kourtchenko O."/>
            <person name="Godhe A."/>
            <person name="Clarke A.K."/>
        </authorList>
    </citation>
    <scope>NUCLEOTIDE SEQUENCE [LARGE SCALE GENOMIC DNA]</scope>
    <source>
        <strain evidence="3 4">SMR5</strain>
    </source>
</reference>
<accession>A0A1W6KDZ0</accession>
<dbReference type="GO" id="GO:0015628">
    <property type="term" value="P:protein secretion by the type II secretion system"/>
    <property type="evidence" value="ECO:0007669"/>
    <property type="project" value="InterPro"/>
</dbReference>
<keyword evidence="2" id="KW-0472">Membrane</keyword>
<sequence length="232" mass="26274">MNQAFRQQFDRGIAWFDDRPVRERAMITVTAVVLVLFVGWELCVAPVMGRNDQLQSRLDSLANTQASLLEQQQVLTARLSSDPSQQIRDRLASRQQRLDQLDEELAETTGRLIAPRAMVGLLRDILAAQEELELLGVELMPPVPVFEDGPGTPEDTNSNDDNETREPLLFAHDAEIAIRGGYMDVLSYLETLEAMDARLGWVLLDYDVSEYPHNEIRVRVRTLSLDRAWLGV</sequence>
<dbReference type="InterPro" id="IPR007690">
    <property type="entry name" value="T2SS_GspM"/>
</dbReference>
<evidence type="ECO:0000256" key="1">
    <source>
        <dbReference type="SAM" id="Coils"/>
    </source>
</evidence>
<evidence type="ECO:0000256" key="2">
    <source>
        <dbReference type="SAM" id="Phobius"/>
    </source>
</evidence>
<gene>
    <name evidence="3" type="ORF">MARSALSMR5_03499</name>
</gene>
<evidence type="ECO:0000313" key="4">
    <source>
        <dbReference type="Proteomes" id="UP000193100"/>
    </source>
</evidence>
<protein>
    <submittedName>
        <fullName evidence="3">Type II secretion system (T2SS), protein M</fullName>
    </submittedName>
</protein>
<dbReference type="RefSeq" id="WP_036203381.1">
    <property type="nucleotide sequence ID" value="NZ_CP020931.1"/>
</dbReference>
<keyword evidence="2" id="KW-1133">Transmembrane helix</keyword>
<proteinExistence type="predicted"/>
<organism evidence="3 4">
    <name type="scientific">Marinobacter salarius</name>
    <dbReference type="NCBI Taxonomy" id="1420917"/>
    <lineage>
        <taxon>Bacteria</taxon>
        <taxon>Pseudomonadati</taxon>
        <taxon>Pseudomonadota</taxon>
        <taxon>Gammaproteobacteria</taxon>
        <taxon>Pseudomonadales</taxon>
        <taxon>Marinobacteraceae</taxon>
        <taxon>Marinobacter</taxon>
    </lineage>
</organism>
<keyword evidence="2" id="KW-0812">Transmembrane</keyword>
<keyword evidence="1" id="KW-0175">Coiled coil</keyword>
<name>A0A1W6KDZ0_9GAMM</name>
<dbReference type="AlphaFoldDB" id="A0A1W6KDZ0"/>
<dbReference type="GO" id="GO:0015627">
    <property type="term" value="C:type II protein secretion system complex"/>
    <property type="evidence" value="ECO:0007669"/>
    <property type="project" value="InterPro"/>
</dbReference>
<feature type="coiled-coil region" evidence="1">
    <location>
        <begin position="51"/>
        <end position="111"/>
    </location>
</feature>
<evidence type="ECO:0000313" key="3">
    <source>
        <dbReference type="EMBL" id="ARM85532.1"/>
    </source>
</evidence>
<feature type="transmembrane region" description="Helical" evidence="2">
    <location>
        <begin position="25"/>
        <end position="48"/>
    </location>
</feature>
<dbReference type="Pfam" id="PF04612">
    <property type="entry name" value="T2SSM"/>
    <property type="match status" value="1"/>
</dbReference>
<dbReference type="Proteomes" id="UP000193100">
    <property type="component" value="Chromosome"/>
</dbReference>
<dbReference type="EMBL" id="CP020931">
    <property type="protein sequence ID" value="ARM85532.1"/>
    <property type="molecule type" value="Genomic_DNA"/>
</dbReference>